<keyword evidence="1" id="KW-0812">Transmembrane</keyword>
<proteinExistence type="predicted"/>
<dbReference type="Proteomes" id="UP000466187">
    <property type="component" value="Chromosome"/>
</dbReference>
<dbReference type="InterPro" id="IPR021315">
    <property type="entry name" value="Gap/Sap"/>
</dbReference>
<reference evidence="2 3" key="1">
    <citation type="journal article" date="2019" name="Emerg. Microbes Infect.">
        <title>Comprehensive subspecies identification of 175 nontuberculous mycobacteria species based on 7547 genomic profiles.</title>
        <authorList>
            <person name="Matsumoto Y."/>
            <person name="Kinjo T."/>
            <person name="Motooka D."/>
            <person name="Nabeya D."/>
            <person name="Jung N."/>
            <person name="Uechi K."/>
            <person name="Horii T."/>
            <person name="Iida T."/>
            <person name="Fujita J."/>
            <person name="Nakamura S."/>
        </authorList>
    </citation>
    <scope>NUCLEOTIDE SEQUENCE [LARGE SCALE GENOMIC DNA]</scope>
    <source>
        <strain evidence="2 3">JCM 12688</strain>
    </source>
</reference>
<protein>
    <submittedName>
        <fullName evidence="2">Membrane protein</fullName>
    </submittedName>
</protein>
<evidence type="ECO:0000313" key="3">
    <source>
        <dbReference type="Proteomes" id="UP000466187"/>
    </source>
</evidence>
<organism evidence="2 3">
    <name type="scientific">Mycolicibacterium gadium</name>
    <name type="common">Mycobacterium gadium</name>
    <dbReference type="NCBI Taxonomy" id="1794"/>
    <lineage>
        <taxon>Bacteria</taxon>
        <taxon>Bacillati</taxon>
        <taxon>Actinomycetota</taxon>
        <taxon>Actinomycetes</taxon>
        <taxon>Mycobacteriales</taxon>
        <taxon>Mycobacteriaceae</taxon>
        <taxon>Mycolicibacterium</taxon>
    </lineage>
</organism>
<accession>A0A7I7WLC7</accession>
<name>A0A7I7WLC7_MYCGU</name>
<feature type="transmembrane region" description="Helical" evidence="1">
    <location>
        <begin position="155"/>
        <end position="175"/>
    </location>
</feature>
<sequence length="222" mass="23220">MSTVLSQVLAPAMVVAISPFSIIIAIFLVLHTDRPRANGWAFLAGRLLALAAVTALFLQAPRLIGGLNRPVSPRVLIVVGGIVIVIGVWVWFRRDGMTEEPPWLVKFSRLTPVGAAAIGALLVLTNPKMLAATAAAGLLIGAAGVSISVATGATVYYSAIASSTVAVPVLAYMAVGTRADDQLTRFKEWLHRRSGLVTAVILLAVGITLLIVGFSDLQTEGA</sequence>
<dbReference type="Pfam" id="PF11139">
    <property type="entry name" value="SfLAP"/>
    <property type="match status" value="1"/>
</dbReference>
<evidence type="ECO:0000256" key="1">
    <source>
        <dbReference type="SAM" id="Phobius"/>
    </source>
</evidence>
<feature type="transmembrane region" description="Helical" evidence="1">
    <location>
        <begin position="71"/>
        <end position="92"/>
    </location>
</feature>
<keyword evidence="1" id="KW-1133">Transmembrane helix</keyword>
<feature type="transmembrane region" description="Helical" evidence="1">
    <location>
        <begin position="104"/>
        <end position="123"/>
    </location>
</feature>
<gene>
    <name evidence="2" type="ORF">MGAD_16860</name>
</gene>
<feature type="transmembrane region" description="Helical" evidence="1">
    <location>
        <begin position="12"/>
        <end position="31"/>
    </location>
</feature>
<dbReference type="EMBL" id="AP022608">
    <property type="protein sequence ID" value="BBZ17351.1"/>
    <property type="molecule type" value="Genomic_DNA"/>
</dbReference>
<feature type="transmembrane region" description="Helical" evidence="1">
    <location>
        <begin position="37"/>
        <end position="59"/>
    </location>
</feature>
<dbReference type="RefSeq" id="WP_179964742.1">
    <property type="nucleotide sequence ID" value="NZ_AP022608.1"/>
</dbReference>
<dbReference type="AlphaFoldDB" id="A0A7I7WLC7"/>
<feature type="transmembrane region" description="Helical" evidence="1">
    <location>
        <begin position="196"/>
        <end position="215"/>
    </location>
</feature>
<feature type="transmembrane region" description="Helical" evidence="1">
    <location>
        <begin position="130"/>
        <end position="149"/>
    </location>
</feature>
<dbReference type="KEGG" id="mgad:MGAD_16860"/>
<keyword evidence="1" id="KW-0472">Membrane</keyword>
<evidence type="ECO:0000313" key="2">
    <source>
        <dbReference type="EMBL" id="BBZ17351.1"/>
    </source>
</evidence>